<name>A0A0M3HNT6_ASCLU</name>
<sequence>MTGRVLLLKQRRREEGMTLPWIPGLYFRSVICGGPTLMGTRAKRRTYALSGVTACKCDFAPASWTISANLFLSSQLQPTAEKNCSGFLINTDAQIALRISTGMAKRIRVDSNQMRQLFVIDVIAKYSKMRQLLAKQGDGHRVSDFNRIAVRELNSFWSRNQQQPALSLRNRRCSPEYESWPSVEPQSTPFAGAAHH</sequence>
<accession>A0A0M3HNT6</accession>
<dbReference type="AlphaFoldDB" id="A0A0M3HNT6"/>
<reference evidence="3" key="1">
    <citation type="submission" date="2017-02" db="UniProtKB">
        <authorList>
            <consortium name="WormBaseParasite"/>
        </authorList>
    </citation>
    <scope>IDENTIFICATION</scope>
</reference>
<proteinExistence type="predicted"/>
<evidence type="ECO:0000313" key="2">
    <source>
        <dbReference type="Proteomes" id="UP000036681"/>
    </source>
</evidence>
<evidence type="ECO:0000256" key="1">
    <source>
        <dbReference type="SAM" id="MobiDB-lite"/>
    </source>
</evidence>
<dbReference type="Proteomes" id="UP000036681">
    <property type="component" value="Unplaced"/>
</dbReference>
<protein>
    <submittedName>
        <fullName evidence="3">Uncharacterized protein</fullName>
    </submittedName>
</protein>
<dbReference type="WBParaSite" id="ALUE_0000342201-mRNA-1">
    <property type="protein sequence ID" value="ALUE_0000342201-mRNA-1"/>
    <property type="gene ID" value="ALUE_0000342201"/>
</dbReference>
<evidence type="ECO:0000313" key="3">
    <source>
        <dbReference type="WBParaSite" id="ALUE_0000342201-mRNA-1"/>
    </source>
</evidence>
<keyword evidence="2" id="KW-1185">Reference proteome</keyword>
<organism evidence="2 3">
    <name type="scientific">Ascaris lumbricoides</name>
    <name type="common">Giant roundworm</name>
    <dbReference type="NCBI Taxonomy" id="6252"/>
    <lineage>
        <taxon>Eukaryota</taxon>
        <taxon>Metazoa</taxon>
        <taxon>Ecdysozoa</taxon>
        <taxon>Nematoda</taxon>
        <taxon>Chromadorea</taxon>
        <taxon>Rhabditida</taxon>
        <taxon>Spirurina</taxon>
        <taxon>Ascaridomorpha</taxon>
        <taxon>Ascaridoidea</taxon>
        <taxon>Ascarididae</taxon>
        <taxon>Ascaris</taxon>
    </lineage>
</organism>
<feature type="region of interest" description="Disordered" evidence="1">
    <location>
        <begin position="177"/>
        <end position="196"/>
    </location>
</feature>